<feature type="compositionally biased region" description="Basic residues" evidence="5">
    <location>
        <begin position="507"/>
        <end position="522"/>
    </location>
</feature>
<evidence type="ECO:0000256" key="2">
    <source>
        <dbReference type="ARBA" id="ARBA00022578"/>
    </source>
</evidence>
<dbReference type="Pfam" id="PF01385">
    <property type="entry name" value="OrfB_IS605"/>
    <property type="match status" value="1"/>
</dbReference>
<accession>W0FI71</accession>
<organism evidence="7">
    <name type="scientific">uncultured bacterium Contig26</name>
    <dbReference type="NCBI Taxonomy" id="1393545"/>
    <lineage>
        <taxon>Bacteria</taxon>
        <taxon>environmental samples</taxon>
    </lineage>
</organism>
<dbReference type="NCBIfam" id="TIGR01766">
    <property type="entry name" value="IS200/IS605 family accessory protein TnpB-like domain"/>
    <property type="match status" value="1"/>
</dbReference>
<feature type="region of interest" description="Disordered" evidence="5">
    <location>
        <begin position="414"/>
        <end position="436"/>
    </location>
</feature>
<protein>
    <submittedName>
        <fullName evidence="7">Transposase, IS605</fullName>
    </submittedName>
</protein>
<dbReference type="InterPro" id="IPR010095">
    <property type="entry name" value="Cas12f1-like_TNB"/>
</dbReference>
<keyword evidence="4" id="KW-0233">DNA recombination</keyword>
<comment type="similarity">
    <text evidence="1">In the C-terminal section; belongs to the transposase 35 family.</text>
</comment>
<sequence>MKTKDNILCTCIIRKDTPAGLYFGDICRKTKALRNTTNFYIRNTYTGIAKSPEERTHHETEVLHYVFTGIQKYNVHKEALFFRDLKKARKKCGLAGEAVVNRSLHRTMETPYPSVKRRMLTYETLDAVFKFTKNRDYYRLPAQVNQNAMRKTFQSWKGYFAALKDWKADPEKYEEVPGIPGYIREEEATAWFTNQTARILKTQKGCILSFIGTEVKAECGHITGTYVKTEVQPYHGEYRLLVTYDDKAECPEVPEHPRRIYGIDMGVNNFIAVCSSFGSAPFLIRGGAVKSWNQWYNKKRAALLGGLTKGKDSRHSEKHSRRLDALSRKRDERMRDFFYKCAHYICRRAVKEQVEVIVCGHNDGIKQCVDFKKKDNQNFVCIPERRFLSILAGVGAKYGIPVVIREESYTSQASAPDLDPIPTYGREKGEEPVFSGKRIKRGRYRTGDGHILNADINGAANILRKEYPEAFKDVTDFSYLWKTTETIGYRDFYKAVPKKKKEDAGKRNRPGRGSRKRHKERAARRMELKEAFPKKKTFVKKAS</sequence>
<evidence type="ECO:0000256" key="4">
    <source>
        <dbReference type="ARBA" id="ARBA00023172"/>
    </source>
</evidence>
<dbReference type="EMBL" id="KC246795">
    <property type="protein sequence ID" value="AHF24481.1"/>
    <property type="molecule type" value="Genomic_DNA"/>
</dbReference>
<proteinExistence type="inferred from homology"/>
<dbReference type="NCBIfam" id="NF040570">
    <property type="entry name" value="guided_TnpB"/>
    <property type="match status" value="1"/>
</dbReference>
<dbReference type="GO" id="GO:0032196">
    <property type="term" value="P:transposition"/>
    <property type="evidence" value="ECO:0007669"/>
    <property type="project" value="UniProtKB-KW"/>
</dbReference>
<evidence type="ECO:0000259" key="6">
    <source>
        <dbReference type="Pfam" id="PF01385"/>
    </source>
</evidence>
<dbReference type="AlphaFoldDB" id="W0FI71"/>
<name>W0FI71_9BACT</name>
<reference evidence="7" key="1">
    <citation type="journal article" date="2013" name="PLoS ONE">
        <title>Metagenomic insights into the carbohydrate-active enzymes carried by the microorganisms adhering to solid digesta in the rumen of cows.</title>
        <authorList>
            <person name="Wang L."/>
            <person name="Hatem A."/>
            <person name="Catalyurek U.V."/>
            <person name="Morrison M."/>
            <person name="Yu Z."/>
        </authorList>
    </citation>
    <scope>NUCLEOTIDE SEQUENCE</scope>
</reference>
<dbReference type="GO" id="GO:0003677">
    <property type="term" value="F:DNA binding"/>
    <property type="evidence" value="ECO:0007669"/>
    <property type="project" value="UniProtKB-KW"/>
</dbReference>
<keyword evidence="3" id="KW-0238">DNA-binding</keyword>
<dbReference type="GO" id="GO:0006310">
    <property type="term" value="P:DNA recombination"/>
    <property type="evidence" value="ECO:0007669"/>
    <property type="project" value="UniProtKB-KW"/>
</dbReference>
<keyword evidence="2" id="KW-0815">Transposition</keyword>
<feature type="region of interest" description="Disordered" evidence="5">
    <location>
        <begin position="497"/>
        <end position="527"/>
    </location>
</feature>
<evidence type="ECO:0000256" key="1">
    <source>
        <dbReference type="ARBA" id="ARBA00008761"/>
    </source>
</evidence>
<evidence type="ECO:0000256" key="5">
    <source>
        <dbReference type="SAM" id="MobiDB-lite"/>
    </source>
</evidence>
<dbReference type="InterPro" id="IPR001959">
    <property type="entry name" value="Transposase"/>
</dbReference>
<evidence type="ECO:0000313" key="7">
    <source>
        <dbReference type="EMBL" id="AHF24481.1"/>
    </source>
</evidence>
<evidence type="ECO:0000256" key="3">
    <source>
        <dbReference type="ARBA" id="ARBA00023125"/>
    </source>
</evidence>
<feature type="domain" description="Probable transposase IS891/IS1136/IS1341" evidence="6">
    <location>
        <begin position="252"/>
        <end position="362"/>
    </location>
</feature>